<evidence type="ECO:0000256" key="23">
    <source>
        <dbReference type="ARBA" id="ARBA00034000"/>
    </source>
</evidence>
<dbReference type="EC" id="2.4.99.28" evidence="24"/>
<feature type="compositionally biased region" description="Acidic residues" evidence="27">
    <location>
        <begin position="844"/>
        <end position="853"/>
    </location>
</feature>
<dbReference type="Pfam" id="PF00905">
    <property type="entry name" value="Transpeptidase"/>
    <property type="match status" value="1"/>
</dbReference>
<evidence type="ECO:0000313" key="33">
    <source>
        <dbReference type="Proteomes" id="UP000265431"/>
    </source>
</evidence>
<keyword evidence="15" id="KW-0133">Cell shape</keyword>
<dbReference type="SUPFAM" id="SSF56601">
    <property type="entry name" value="beta-lactamase/transpeptidase-like"/>
    <property type="match status" value="1"/>
</dbReference>
<dbReference type="GO" id="GO:0009002">
    <property type="term" value="F:serine-type D-Ala-D-Ala carboxypeptidase activity"/>
    <property type="evidence" value="ECO:0007669"/>
    <property type="project" value="UniProtKB-EC"/>
</dbReference>
<dbReference type="Proteomes" id="UP000265431">
    <property type="component" value="Unassembled WGS sequence"/>
</dbReference>
<dbReference type="NCBIfam" id="TIGR02074">
    <property type="entry name" value="PBP_1a_fam"/>
    <property type="match status" value="1"/>
</dbReference>
<feature type="domain" description="Penicillin-binding protein transpeptidase" evidence="29">
    <location>
        <begin position="461"/>
        <end position="754"/>
    </location>
</feature>
<evidence type="ECO:0000256" key="14">
    <source>
        <dbReference type="ARBA" id="ARBA00022801"/>
    </source>
</evidence>
<feature type="domain" description="Penicillin-binding protein OB-like" evidence="31">
    <location>
        <begin position="335"/>
        <end position="459"/>
    </location>
</feature>
<evidence type="ECO:0000256" key="4">
    <source>
        <dbReference type="ARBA" id="ARBA00007739"/>
    </source>
</evidence>
<dbReference type="InterPro" id="IPR012338">
    <property type="entry name" value="Beta-lactam/transpept-like"/>
</dbReference>
<accession>A0A399QR25</accession>
<dbReference type="InterPro" id="IPR036950">
    <property type="entry name" value="PBP_transglycosylase"/>
</dbReference>
<dbReference type="InterPro" id="IPR050396">
    <property type="entry name" value="Glycosyltr_51/Transpeptidase"/>
</dbReference>
<feature type="transmembrane region" description="Helical" evidence="28">
    <location>
        <begin position="20"/>
        <end position="42"/>
    </location>
</feature>
<dbReference type="GO" id="GO:0046677">
    <property type="term" value="P:response to antibiotic"/>
    <property type="evidence" value="ECO:0007669"/>
    <property type="project" value="UniProtKB-KW"/>
</dbReference>
<dbReference type="FunFam" id="1.10.3810.10:FF:000003">
    <property type="entry name" value="Penicillin-binding protein 1a"/>
    <property type="match status" value="1"/>
</dbReference>
<evidence type="ECO:0000256" key="20">
    <source>
        <dbReference type="ARBA" id="ARBA00023251"/>
    </source>
</evidence>
<comment type="catalytic activity">
    <reaction evidence="25">
        <text>[GlcNAc-(1-&gt;4)-Mur2Ac(oyl-L-Ala-gamma-D-Glu-L-Lys-D-Ala-D-Ala)](n)-di-trans,octa-cis-undecaprenyl diphosphate + beta-D-GlcNAc-(1-&gt;4)-Mur2Ac(oyl-L-Ala-gamma-D-Glu-L-Lys-D-Ala-D-Ala)-di-trans,octa-cis-undecaprenyl diphosphate = [GlcNAc-(1-&gt;4)-Mur2Ac(oyl-L-Ala-gamma-D-Glu-L-Lys-D-Ala-D-Ala)](n+1)-di-trans,octa-cis-undecaprenyl diphosphate + di-trans,octa-cis-undecaprenyl diphosphate + H(+)</text>
        <dbReference type="Rhea" id="RHEA:23708"/>
        <dbReference type="Rhea" id="RHEA-COMP:9602"/>
        <dbReference type="Rhea" id="RHEA-COMP:9603"/>
        <dbReference type="ChEBI" id="CHEBI:15378"/>
        <dbReference type="ChEBI" id="CHEBI:58405"/>
        <dbReference type="ChEBI" id="CHEBI:60033"/>
        <dbReference type="ChEBI" id="CHEBI:78435"/>
        <dbReference type="EC" id="2.4.99.28"/>
    </reaction>
</comment>
<evidence type="ECO:0000256" key="9">
    <source>
        <dbReference type="ARBA" id="ARBA00022645"/>
    </source>
</evidence>
<evidence type="ECO:0000256" key="6">
    <source>
        <dbReference type="ARBA" id="ARBA00018638"/>
    </source>
</evidence>
<evidence type="ECO:0000259" key="31">
    <source>
        <dbReference type="Pfam" id="PF17092"/>
    </source>
</evidence>
<evidence type="ECO:0000256" key="13">
    <source>
        <dbReference type="ARBA" id="ARBA00022692"/>
    </source>
</evidence>
<evidence type="ECO:0000256" key="15">
    <source>
        <dbReference type="ARBA" id="ARBA00022960"/>
    </source>
</evidence>
<keyword evidence="8" id="KW-0997">Cell inner membrane</keyword>
<dbReference type="GO" id="GO:0006508">
    <property type="term" value="P:proteolysis"/>
    <property type="evidence" value="ECO:0007669"/>
    <property type="project" value="UniProtKB-KW"/>
</dbReference>
<feature type="compositionally biased region" description="Basic and acidic residues" evidence="27">
    <location>
        <begin position="426"/>
        <end position="441"/>
    </location>
</feature>
<dbReference type="InterPro" id="IPR023346">
    <property type="entry name" value="Lysozyme-like_dom_sf"/>
</dbReference>
<evidence type="ECO:0000256" key="22">
    <source>
        <dbReference type="ARBA" id="ARBA00023316"/>
    </source>
</evidence>
<comment type="caution">
    <text evidence="32">The sequence shown here is derived from an EMBL/GenBank/DDBJ whole genome shotgun (WGS) entry which is preliminary data.</text>
</comment>
<comment type="similarity">
    <text evidence="3">In the C-terminal section; belongs to the transpeptidase family.</text>
</comment>
<dbReference type="Gene3D" id="3.40.710.10">
    <property type="entry name" value="DD-peptidase/beta-lactamase superfamily"/>
    <property type="match status" value="2"/>
</dbReference>
<evidence type="ECO:0000256" key="25">
    <source>
        <dbReference type="ARBA" id="ARBA00049902"/>
    </source>
</evidence>
<dbReference type="GO" id="GO:0008658">
    <property type="term" value="F:penicillin binding"/>
    <property type="evidence" value="ECO:0007669"/>
    <property type="project" value="InterPro"/>
</dbReference>
<keyword evidence="33" id="KW-1185">Reference proteome</keyword>
<dbReference type="EMBL" id="QWGB01000014">
    <property type="protein sequence ID" value="RIJ20635.1"/>
    <property type="molecule type" value="Genomic_DNA"/>
</dbReference>
<dbReference type="PANTHER" id="PTHR32282">
    <property type="entry name" value="BINDING PROTEIN TRANSPEPTIDASE, PUTATIVE-RELATED"/>
    <property type="match status" value="1"/>
</dbReference>
<dbReference type="PANTHER" id="PTHR32282:SF27">
    <property type="entry name" value="PENICILLIN-BINDING PROTEIN 1A"/>
    <property type="match status" value="1"/>
</dbReference>
<dbReference type="GO" id="GO:0005886">
    <property type="term" value="C:plasma membrane"/>
    <property type="evidence" value="ECO:0007669"/>
    <property type="project" value="UniProtKB-SubCell"/>
</dbReference>
<protein>
    <recommendedName>
        <fullName evidence="6">Penicillin-binding protein 1A</fullName>
        <ecNumber evidence="24">2.4.99.28</ecNumber>
        <ecNumber evidence="5">3.4.16.4</ecNumber>
    </recommendedName>
</protein>
<name>A0A399QR25_9PROT</name>
<evidence type="ECO:0000256" key="5">
    <source>
        <dbReference type="ARBA" id="ARBA00012448"/>
    </source>
</evidence>
<dbReference type="Pfam" id="PF17092">
    <property type="entry name" value="PCB_OB"/>
    <property type="match status" value="1"/>
</dbReference>
<evidence type="ECO:0000259" key="29">
    <source>
        <dbReference type="Pfam" id="PF00905"/>
    </source>
</evidence>
<evidence type="ECO:0000256" key="12">
    <source>
        <dbReference type="ARBA" id="ARBA00022679"/>
    </source>
</evidence>
<comment type="catalytic activity">
    <reaction evidence="23">
        <text>Preferential cleavage: (Ac)2-L-Lys-D-Ala-|-D-Ala. Also transpeptidation of peptidyl-alanyl moieties that are N-acyl substituents of D-alanine.</text>
        <dbReference type="EC" id="3.4.16.4"/>
    </reaction>
</comment>
<dbReference type="GO" id="GO:0030288">
    <property type="term" value="C:outer membrane-bounded periplasmic space"/>
    <property type="evidence" value="ECO:0007669"/>
    <property type="project" value="TreeGrafter"/>
</dbReference>
<evidence type="ECO:0000256" key="19">
    <source>
        <dbReference type="ARBA" id="ARBA00023136"/>
    </source>
</evidence>
<gene>
    <name evidence="32" type="ORF">D1224_16165</name>
</gene>
<keyword evidence="22" id="KW-0961">Cell wall biogenesis/degradation</keyword>
<sequence>MSEQPVWRRYLTWKLARRVAIGLVIIGALVFIAVMIWVASLARDLPSHERLADYEPPITSRVHAGDGTLIAEFADEHRVFVPIESIPDHVKQAFVAAEDKKFFEHGGLDYVGIMRGAINSAQIKLSGSDGNLQGGSTITQQVAKNMLLTRDQRIERKVKEAIIARRMENTFTKDEILELYLNEIYLGVRAYGVGSAALIYFNKSLPELNLSEAAILASLAKAPSTVNPYRRPQRLLARRDYVLNRMLEDGYITEEQAEEAKAEPLEVVERLRGPEYAAATYFVQELRRDLIKEYGEEALERGGLSIRTTLDSKMQLAAQTALQSGLEAYDRRHSYRGPFTSIDASGDVPAQLQEVERPAGYGDWEAGMVRDVASDAATIVLNDGRTTRMPEEDVRWASGWDRPEGGEGLARGDVILVDVERTETLRDGAEPAAEGERRNEDDWISVPSESARLKQVPEVEGAIIALDPHTGRVLAMVGGYSFFKSPFNRVTQGMRQPGSAFKPFVYAAALENGYTPSTQMLDSPFVYYDEGSGTTWKPQNYSAGRSYGEVTMRTALERSFNQVTARIAVDIGMEDVSGLAERFGLYDHLPRFPAMALGSGETTPWRMATGYASFVNGGKDVTPTMLDRVQDRYGETLYRNDQRACEDCLAESWEGQEPPQLEDNREQLIDPVIAYQVTHMLEGVVERGTARRAARLNKPLAGKTGTTNDYFDALFYGFSPDLVVGVWVGFDQPQTLGNGEAGGSVALPVFVSFMEEVLEDAPAMPFRIPPGVRLVSVDHDTGGLPTASSGEIIVEAFRPGTEPGAVFDEEDDFSISGNQGATSGMFGDLADPSSEGFGQNGISEAEDRDDIADENLGGIY</sequence>
<keyword evidence="9" id="KW-0121">Carboxypeptidase</keyword>
<dbReference type="SUPFAM" id="SSF53955">
    <property type="entry name" value="Lysozyme-like"/>
    <property type="match status" value="1"/>
</dbReference>
<evidence type="ECO:0000256" key="21">
    <source>
        <dbReference type="ARBA" id="ARBA00023268"/>
    </source>
</evidence>
<evidence type="ECO:0000259" key="30">
    <source>
        <dbReference type="Pfam" id="PF00912"/>
    </source>
</evidence>
<evidence type="ECO:0000256" key="17">
    <source>
        <dbReference type="ARBA" id="ARBA00022984"/>
    </source>
</evidence>
<dbReference type="InterPro" id="IPR031376">
    <property type="entry name" value="PCB_OB"/>
</dbReference>
<keyword evidence="14" id="KW-0378">Hydrolase</keyword>
<feature type="domain" description="Glycosyl transferase family 51" evidence="30">
    <location>
        <begin position="67"/>
        <end position="246"/>
    </location>
</feature>
<dbReference type="RefSeq" id="WP_119380952.1">
    <property type="nucleotide sequence ID" value="NZ_QWGB01000014.1"/>
</dbReference>
<evidence type="ECO:0000256" key="24">
    <source>
        <dbReference type="ARBA" id="ARBA00044770"/>
    </source>
</evidence>
<dbReference type="GO" id="GO:0071555">
    <property type="term" value="P:cell wall organization"/>
    <property type="evidence" value="ECO:0007669"/>
    <property type="project" value="UniProtKB-KW"/>
</dbReference>
<keyword evidence="21" id="KW-0511">Multifunctional enzyme</keyword>
<evidence type="ECO:0000256" key="16">
    <source>
        <dbReference type="ARBA" id="ARBA00022968"/>
    </source>
</evidence>
<keyword evidence="19 28" id="KW-0472">Membrane</keyword>
<reference evidence="32 33" key="1">
    <citation type="submission" date="2018-08" db="EMBL/GenBank/DDBJ databases">
        <title>Henriciella mobilis sp. nov., isolated from seawater.</title>
        <authorList>
            <person name="Cheng H."/>
            <person name="Wu Y.-H."/>
            <person name="Xu X.-W."/>
            <person name="Guo L.-L."/>
        </authorList>
    </citation>
    <scope>NUCLEOTIDE SEQUENCE [LARGE SCALE GENOMIC DNA]</scope>
    <source>
        <strain evidence="32 33">CCUG66934</strain>
    </source>
</reference>
<dbReference type="EC" id="3.4.16.4" evidence="5"/>
<keyword evidence="18 28" id="KW-1133">Transmembrane helix</keyword>
<evidence type="ECO:0000256" key="18">
    <source>
        <dbReference type="ARBA" id="ARBA00022989"/>
    </source>
</evidence>
<organism evidence="32 33">
    <name type="scientific">Henriciella barbarensis</name>
    <dbReference type="NCBI Taxonomy" id="86342"/>
    <lineage>
        <taxon>Bacteria</taxon>
        <taxon>Pseudomonadati</taxon>
        <taxon>Pseudomonadota</taxon>
        <taxon>Alphaproteobacteria</taxon>
        <taxon>Hyphomonadales</taxon>
        <taxon>Hyphomonadaceae</taxon>
        <taxon>Henriciella</taxon>
    </lineage>
</organism>
<feature type="region of interest" description="Disordered" evidence="27">
    <location>
        <begin position="426"/>
        <end position="445"/>
    </location>
</feature>
<dbReference type="Gene3D" id="1.10.3810.10">
    <property type="entry name" value="Biosynthetic peptidoglycan transglycosylase-like"/>
    <property type="match status" value="1"/>
</dbReference>
<evidence type="ECO:0000256" key="27">
    <source>
        <dbReference type="SAM" id="MobiDB-lite"/>
    </source>
</evidence>
<evidence type="ECO:0000256" key="3">
    <source>
        <dbReference type="ARBA" id="ARBA00007090"/>
    </source>
</evidence>
<dbReference type="AlphaFoldDB" id="A0A399QR25"/>
<evidence type="ECO:0000256" key="26">
    <source>
        <dbReference type="ARBA" id="ARBA00060592"/>
    </source>
</evidence>
<dbReference type="InterPro" id="IPR001460">
    <property type="entry name" value="PCN-bd_Tpept"/>
</dbReference>
<evidence type="ECO:0000256" key="1">
    <source>
        <dbReference type="ARBA" id="ARBA00004249"/>
    </source>
</evidence>
<dbReference type="OrthoDB" id="9766909at2"/>
<evidence type="ECO:0000256" key="28">
    <source>
        <dbReference type="SAM" id="Phobius"/>
    </source>
</evidence>
<comment type="similarity">
    <text evidence="4">In the N-terminal section; belongs to the glycosyltransferase 51 family.</text>
</comment>
<proteinExistence type="inferred from homology"/>
<dbReference type="GO" id="GO:0008955">
    <property type="term" value="F:peptidoglycan glycosyltransferase activity"/>
    <property type="evidence" value="ECO:0007669"/>
    <property type="project" value="UniProtKB-EC"/>
</dbReference>
<keyword evidence="10" id="KW-0645">Protease</keyword>
<evidence type="ECO:0000256" key="2">
    <source>
        <dbReference type="ARBA" id="ARBA00004752"/>
    </source>
</evidence>
<keyword evidence="17" id="KW-0573">Peptidoglycan synthesis</keyword>
<keyword evidence="20" id="KW-0046">Antibiotic resistance</keyword>
<dbReference type="UniPathway" id="UPA00219"/>
<evidence type="ECO:0000256" key="10">
    <source>
        <dbReference type="ARBA" id="ARBA00022670"/>
    </source>
</evidence>
<feature type="region of interest" description="Disordered" evidence="27">
    <location>
        <begin position="828"/>
        <end position="860"/>
    </location>
</feature>
<dbReference type="InterPro" id="IPR001264">
    <property type="entry name" value="Glyco_trans_51"/>
</dbReference>
<comment type="subcellular location">
    <subcellularLocation>
        <location evidence="1">Cell inner membrane</location>
        <topology evidence="1">Single-pass type II membrane protein</topology>
    </subcellularLocation>
</comment>
<keyword evidence="7" id="KW-1003">Cell membrane</keyword>
<keyword evidence="12" id="KW-0808">Transferase</keyword>
<evidence type="ECO:0000313" key="32">
    <source>
        <dbReference type="EMBL" id="RIJ20635.1"/>
    </source>
</evidence>
<evidence type="ECO:0000256" key="7">
    <source>
        <dbReference type="ARBA" id="ARBA00022475"/>
    </source>
</evidence>
<dbReference type="Pfam" id="PF00912">
    <property type="entry name" value="Transgly"/>
    <property type="match status" value="1"/>
</dbReference>
<comment type="pathway">
    <text evidence="2">Cell wall biogenesis; peptidoglycan biosynthesis.</text>
</comment>
<keyword evidence="13 28" id="KW-0812">Transmembrane</keyword>
<dbReference type="GO" id="GO:0009252">
    <property type="term" value="P:peptidoglycan biosynthetic process"/>
    <property type="evidence" value="ECO:0007669"/>
    <property type="project" value="UniProtKB-UniPathway"/>
</dbReference>
<evidence type="ECO:0000256" key="11">
    <source>
        <dbReference type="ARBA" id="ARBA00022676"/>
    </source>
</evidence>
<comment type="pathway">
    <text evidence="26">Glycan biosynthesis.</text>
</comment>
<keyword evidence="11" id="KW-0328">Glycosyltransferase</keyword>
<keyword evidence="16" id="KW-0735">Signal-anchor</keyword>
<dbReference type="GO" id="GO:0008360">
    <property type="term" value="P:regulation of cell shape"/>
    <property type="evidence" value="ECO:0007669"/>
    <property type="project" value="UniProtKB-KW"/>
</dbReference>
<evidence type="ECO:0000256" key="8">
    <source>
        <dbReference type="ARBA" id="ARBA00022519"/>
    </source>
</evidence>